<dbReference type="EMBL" id="AZSP01000384">
    <property type="protein sequence ID" value="PVE04643.1"/>
    <property type="molecule type" value="Genomic_DNA"/>
</dbReference>
<reference evidence="1 2" key="1">
    <citation type="submission" date="2013-12" db="EMBL/GenBank/DDBJ databases">
        <title>Annotated genome of Streptomyces scopuliridis.</title>
        <authorList>
            <person name="Olson J.B."/>
        </authorList>
    </citation>
    <scope>NUCLEOTIDE SEQUENCE [LARGE SCALE GENOMIC DNA]</scope>
    <source>
        <strain evidence="1 2">RB72</strain>
    </source>
</reference>
<name>A0A2T7SP05_9ACTN</name>
<gene>
    <name evidence="1" type="ORF">Y717_10635</name>
</gene>
<evidence type="ECO:0000313" key="2">
    <source>
        <dbReference type="Proteomes" id="UP000245992"/>
    </source>
</evidence>
<dbReference type="Proteomes" id="UP000245992">
    <property type="component" value="Unassembled WGS sequence"/>
</dbReference>
<proteinExistence type="predicted"/>
<accession>A0A2T7SP05</accession>
<comment type="caution">
    <text evidence="1">The sequence shown here is derived from an EMBL/GenBank/DDBJ whole genome shotgun (WGS) entry which is preliminary data.</text>
</comment>
<dbReference type="AlphaFoldDB" id="A0A2T7SP05"/>
<organism evidence="1 2">
    <name type="scientific">Streptomyces scopuliridis RB72</name>
    <dbReference type="NCBI Taxonomy" id="1440053"/>
    <lineage>
        <taxon>Bacteria</taxon>
        <taxon>Bacillati</taxon>
        <taxon>Actinomycetota</taxon>
        <taxon>Actinomycetes</taxon>
        <taxon>Kitasatosporales</taxon>
        <taxon>Streptomycetaceae</taxon>
        <taxon>Streptomyces</taxon>
    </lineage>
</organism>
<sequence length="134" mass="14138">MDVAVREVTVVPEQRDALTELVQQHVGIGKRWSTRDFSEIAVDPDSGWSPSKSLVGKIIAGNGYTITPPLVSALAAGLGLPREVVAAAAHFQVIGYAESELAGGAPAILIHRLDASLADAPKSRAVAERWDEEG</sequence>
<keyword evidence="2" id="KW-1185">Reference proteome</keyword>
<protein>
    <submittedName>
        <fullName evidence="1">Uncharacterized protein</fullName>
    </submittedName>
</protein>
<dbReference type="STRING" id="1440053.GCA_000718095_03369"/>
<evidence type="ECO:0000313" key="1">
    <source>
        <dbReference type="EMBL" id="PVE04643.1"/>
    </source>
</evidence>